<dbReference type="EMBL" id="FPCA01000001">
    <property type="protein sequence ID" value="SFU36374.1"/>
    <property type="molecule type" value="Genomic_DNA"/>
</dbReference>
<evidence type="ECO:0000313" key="2">
    <source>
        <dbReference type="Proteomes" id="UP000182491"/>
    </source>
</evidence>
<proteinExistence type="predicted"/>
<evidence type="ECO:0000313" key="1">
    <source>
        <dbReference type="EMBL" id="SFU36374.1"/>
    </source>
</evidence>
<gene>
    <name evidence="1" type="ORF">SAMN04487941_0251</name>
</gene>
<keyword evidence="2" id="KW-1185">Reference proteome</keyword>
<protein>
    <submittedName>
        <fullName evidence="1">Uncharacterized protein</fullName>
    </submittedName>
</protein>
<dbReference type="Proteomes" id="UP000182491">
    <property type="component" value="Unassembled WGS sequence"/>
</dbReference>
<organism evidence="1 2">
    <name type="scientific">Pontibacter akesuensis</name>
    <dbReference type="NCBI Taxonomy" id="388950"/>
    <lineage>
        <taxon>Bacteria</taxon>
        <taxon>Pseudomonadati</taxon>
        <taxon>Bacteroidota</taxon>
        <taxon>Cytophagia</taxon>
        <taxon>Cytophagales</taxon>
        <taxon>Hymenobacteraceae</taxon>
        <taxon>Pontibacter</taxon>
    </lineage>
</organism>
<sequence length="61" mass="7083">MQTLSIVDEKFFYKTAKARLLEPKVGHPVKYKGLKVQVYHMPLLQKHHAQTQQNYGGTPLF</sequence>
<reference evidence="2" key="1">
    <citation type="submission" date="2016-10" db="EMBL/GenBank/DDBJ databases">
        <authorList>
            <person name="Varghese N."/>
        </authorList>
    </citation>
    <scope>NUCLEOTIDE SEQUENCE [LARGE SCALE GENOMIC DNA]</scope>
    <source>
        <strain evidence="2">DSM 18820</strain>
    </source>
</reference>
<dbReference type="AlphaFoldDB" id="A0A1I7FJN8"/>
<accession>A0A1I7FJN8</accession>
<name>A0A1I7FJN8_9BACT</name>
<dbReference type="STRING" id="388950.GCA_001611675_03389"/>